<keyword evidence="1" id="KW-1133">Transmembrane helix</keyword>
<dbReference type="EMBL" id="BAABFU010000003">
    <property type="protein sequence ID" value="GAA4351715.1"/>
    <property type="molecule type" value="Genomic_DNA"/>
</dbReference>
<proteinExistence type="predicted"/>
<comment type="caution">
    <text evidence="2">The sequence shown here is derived from an EMBL/GenBank/DDBJ whole genome shotgun (WGS) entry which is preliminary data.</text>
</comment>
<evidence type="ECO:0000313" key="3">
    <source>
        <dbReference type="Proteomes" id="UP001501294"/>
    </source>
</evidence>
<reference evidence="3" key="1">
    <citation type="journal article" date="2019" name="Int. J. Syst. Evol. Microbiol.">
        <title>The Global Catalogue of Microorganisms (GCM) 10K type strain sequencing project: providing services to taxonomists for standard genome sequencing and annotation.</title>
        <authorList>
            <consortium name="The Broad Institute Genomics Platform"/>
            <consortium name="The Broad Institute Genome Sequencing Center for Infectious Disease"/>
            <person name="Wu L."/>
            <person name="Ma J."/>
        </authorList>
    </citation>
    <scope>NUCLEOTIDE SEQUENCE [LARGE SCALE GENOMIC DNA]</scope>
    <source>
        <strain evidence="3">JCM 17727</strain>
    </source>
</reference>
<organism evidence="2 3">
    <name type="scientific">Kangiella taiwanensis</name>
    <dbReference type="NCBI Taxonomy" id="1079179"/>
    <lineage>
        <taxon>Bacteria</taxon>
        <taxon>Pseudomonadati</taxon>
        <taxon>Pseudomonadota</taxon>
        <taxon>Gammaproteobacteria</taxon>
        <taxon>Kangiellales</taxon>
        <taxon>Kangiellaceae</taxon>
        <taxon>Kangiella</taxon>
    </lineage>
</organism>
<name>A0ABP8I5J5_9GAMM</name>
<feature type="transmembrane region" description="Helical" evidence="1">
    <location>
        <begin position="20"/>
        <end position="45"/>
    </location>
</feature>
<feature type="transmembrane region" description="Helical" evidence="1">
    <location>
        <begin position="51"/>
        <end position="76"/>
    </location>
</feature>
<evidence type="ECO:0000313" key="2">
    <source>
        <dbReference type="EMBL" id="GAA4351715.1"/>
    </source>
</evidence>
<dbReference type="RefSeq" id="WP_223579849.1">
    <property type="nucleotide sequence ID" value="NZ_BAABFU010000003.1"/>
</dbReference>
<accession>A0ABP8I5J5</accession>
<keyword evidence="3" id="KW-1185">Reference proteome</keyword>
<sequence>MNPLNYILKAKIQRGWKIVIFSFILAAFIGLPLMFLASFIAAGALQTTLGLVSIFVVVVGLVSMMGGFFIVLFDLYQS</sequence>
<protein>
    <submittedName>
        <fullName evidence="2">Uncharacterized protein</fullName>
    </submittedName>
</protein>
<keyword evidence="1" id="KW-0472">Membrane</keyword>
<keyword evidence="1" id="KW-0812">Transmembrane</keyword>
<evidence type="ECO:0000256" key="1">
    <source>
        <dbReference type="SAM" id="Phobius"/>
    </source>
</evidence>
<dbReference type="Proteomes" id="UP001501294">
    <property type="component" value="Unassembled WGS sequence"/>
</dbReference>
<gene>
    <name evidence="2" type="ORF">GCM10023150_18680</name>
</gene>